<feature type="compositionally biased region" description="Basic and acidic residues" evidence="2">
    <location>
        <begin position="212"/>
        <end position="226"/>
    </location>
</feature>
<dbReference type="Pfam" id="PF04195">
    <property type="entry name" value="Transposase_28"/>
    <property type="match status" value="1"/>
</dbReference>
<name>A0A5J9U0P6_9POAL</name>
<dbReference type="OrthoDB" id="685425at2759"/>
<evidence type="ECO:0000313" key="4">
    <source>
        <dbReference type="EMBL" id="TVU17174.1"/>
    </source>
</evidence>
<reference evidence="4 5" key="1">
    <citation type="journal article" date="2019" name="Sci. Rep.">
        <title>A high-quality genome of Eragrostis curvula grass provides insights into Poaceae evolution and supports new strategies to enhance forage quality.</title>
        <authorList>
            <person name="Carballo J."/>
            <person name="Santos B.A.C.M."/>
            <person name="Zappacosta D."/>
            <person name="Garbus I."/>
            <person name="Selva J.P."/>
            <person name="Gallo C.A."/>
            <person name="Diaz A."/>
            <person name="Albertini E."/>
            <person name="Caccamo M."/>
            <person name="Echenique V."/>
        </authorList>
    </citation>
    <scope>NUCLEOTIDE SEQUENCE [LARGE SCALE GENOMIC DNA]</scope>
    <source>
        <strain evidence="5">cv. Victoria</strain>
        <tissue evidence="4">Leaf</tissue>
    </source>
</reference>
<dbReference type="Gramene" id="TVU17174">
    <property type="protein sequence ID" value="TVU17174"/>
    <property type="gene ID" value="EJB05_33191"/>
</dbReference>
<feature type="region of interest" description="Disordered" evidence="2">
    <location>
        <begin position="191"/>
        <end position="257"/>
    </location>
</feature>
<feature type="compositionally biased region" description="Basic and acidic residues" evidence="2">
    <location>
        <begin position="1014"/>
        <end position="1024"/>
    </location>
</feature>
<feature type="compositionally biased region" description="Low complexity" evidence="2">
    <location>
        <begin position="1025"/>
        <end position="1036"/>
    </location>
</feature>
<comment type="caution">
    <text evidence="4">The sequence shown here is derived from an EMBL/GenBank/DDBJ whole genome shotgun (WGS) entry which is preliminary data.</text>
</comment>
<keyword evidence="5" id="KW-1185">Reference proteome</keyword>
<dbReference type="EMBL" id="RWGY01000029">
    <property type="protein sequence ID" value="TVU17174.1"/>
    <property type="molecule type" value="Genomic_DNA"/>
</dbReference>
<organism evidence="4 5">
    <name type="scientific">Eragrostis curvula</name>
    <name type="common">weeping love grass</name>
    <dbReference type="NCBI Taxonomy" id="38414"/>
    <lineage>
        <taxon>Eukaryota</taxon>
        <taxon>Viridiplantae</taxon>
        <taxon>Streptophyta</taxon>
        <taxon>Embryophyta</taxon>
        <taxon>Tracheophyta</taxon>
        <taxon>Spermatophyta</taxon>
        <taxon>Magnoliopsida</taxon>
        <taxon>Liliopsida</taxon>
        <taxon>Poales</taxon>
        <taxon>Poaceae</taxon>
        <taxon>PACMAD clade</taxon>
        <taxon>Chloridoideae</taxon>
        <taxon>Eragrostideae</taxon>
        <taxon>Eragrostidinae</taxon>
        <taxon>Eragrostis</taxon>
    </lineage>
</organism>
<dbReference type="Proteomes" id="UP000324897">
    <property type="component" value="Chromosome 7"/>
</dbReference>
<feature type="domain" description="Transposase (putative) gypsy type" evidence="3">
    <location>
        <begin position="372"/>
        <end position="437"/>
    </location>
</feature>
<feature type="non-terminal residue" evidence="4">
    <location>
        <position position="1"/>
    </location>
</feature>
<gene>
    <name evidence="4" type="ORF">EJB05_33191</name>
</gene>
<accession>A0A5J9U0P6</accession>
<feature type="compositionally biased region" description="Low complexity" evidence="2">
    <location>
        <begin position="1051"/>
        <end position="1068"/>
    </location>
</feature>
<dbReference type="PANTHER" id="PTHR33026:SF7">
    <property type="entry name" value="OS03G0100275 PROTEIN"/>
    <property type="match status" value="1"/>
</dbReference>
<evidence type="ECO:0000256" key="1">
    <source>
        <dbReference type="SAM" id="Coils"/>
    </source>
</evidence>
<feature type="coiled-coil region" evidence="1">
    <location>
        <begin position="811"/>
        <end position="881"/>
    </location>
</feature>
<protein>
    <recommendedName>
        <fullName evidence="3">Transposase (putative) gypsy type domain-containing protein</fullName>
    </recommendedName>
</protein>
<keyword evidence="1" id="KW-0175">Coiled coil</keyword>
<evidence type="ECO:0000259" key="3">
    <source>
        <dbReference type="Pfam" id="PF04195"/>
    </source>
</evidence>
<feature type="region of interest" description="Disordered" evidence="2">
    <location>
        <begin position="1007"/>
        <end position="1076"/>
    </location>
</feature>
<dbReference type="InterPro" id="IPR007321">
    <property type="entry name" value="Transposase_28"/>
</dbReference>
<dbReference type="PANTHER" id="PTHR33026">
    <property type="entry name" value="OS06G0360600 PROTEIN"/>
    <property type="match status" value="1"/>
</dbReference>
<evidence type="ECO:0000313" key="5">
    <source>
        <dbReference type="Proteomes" id="UP000324897"/>
    </source>
</evidence>
<feature type="region of interest" description="Disordered" evidence="2">
    <location>
        <begin position="653"/>
        <end position="674"/>
    </location>
</feature>
<dbReference type="AlphaFoldDB" id="A0A5J9U0P6"/>
<sequence length="1076" mass="117843">MREAPLRASSEVLSLRTPETLRALGTPFAPSINPCGRKYKRHMEGNLVSLVKPFGHKERAVRDRVLLRGSPTVALVGESEDDFVLSGGRERDKNVDLIRTRGFRGRINCSVFTPLYKEGRGPVIFRAHLISFVIFGFSLLFSRLRFSTLLPSSLRDLLKVLLMARTKQTATLIDEEPAMSGEEATFSQEGAMSIDGDGSEDLLDSLPQGETGAHDPEDVSGRREPEVPEAVVGGGSGGHKAPEDVPVEKPSADDAEASVPVKGKNFEANRDYEIYIESAYAGDFGRKCFKAGVDAGSSAAEGEGTSGYGHSSKVSDARIRTPAVIDKTYRLNRSRVGEAELAMYVERGYFEAGRARCPGDEEIPQPKANEAVVFRDYFEAGLRLPALFILQRVLTAYGIQIHHLTPNAFVQLSKFIWAVRTFNAKVNYEAFLRFFSCHLQNKKVYYDNDVLLLQYGVCTFQPRSFSKKSKLEKVALVTASRNRWDNVWVDYWFYAEVPEVENDDGSSCYPLASLLVPAEPIFSTGFTGRGKTFQPCCDAFKNACKVISGRTIVEEFIAAGVCPVKVAGNRMAPRRSSSRNKSSLTAARSLMGLRGLKVFGHYSLLRWSRSVLICSATRSVLPKRMTKRLKKGETPEITTTSYIKMRGWEKKAEAPAGGAGSSGNAPVSPGLEALSEGRDGVPVIELSDTEELLDGASSLRVDVEEMQGTEPGRSAVDMVGDDVLGSTGVERSEDTGALALRRILMVRRLRATILTQAPTRGAQLRATLEANSAPNLADLLLRQGQMITQASQVLRKKLETEVGFGGVPPELVALREEKSCWEAKEASFEEEIARLKKDLQEKTDSFAAYKKDSERKHAAALEKVEDRKAALEETMRAETERLRSKASALFRSYSELLARFGRQPRPLPAGDDLTLDSFLTWVEKELQSVPSLVMNMCDHGVKTCLYALLDILAKKKVGDFHELGFSTFPCEAIEGADPNTSDKGVSIVAKRFWRFYWNKHGSAAASASAVSRAQEAKEKKRKEAGGPASSSNPSSADEQGRAKKTKSGVVAEASSATPRSATPSEPAAKVAANEDV</sequence>
<proteinExistence type="predicted"/>
<feature type="compositionally biased region" description="Basic and acidic residues" evidence="2">
    <location>
        <begin position="240"/>
        <end position="252"/>
    </location>
</feature>
<evidence type="ECO:0000256" key="2">
    <source>
        <dbReference type="SAM" id="MobiDB-lite"/>
    </source>
</evidence>